<dbReference type="EMBL" id="BMPG01000001">
    <property type="protein sequence ID" value="GGL48499.1"/>
    <property type="molecule type" value="Genomic_DNA"/>
</dbReference>
<gene>
    <name evidence="1" type="ORF">GCM10009039_03400</name>
</gene>
<protein>
    <recommendedName>
        <fullName evidence="3">Winged helix-turn-helix domain-containing protein</fullName>
    </recommendedName>
</protein>
<reference evidence="1" key="1">
    <citation type="journal article" date="2014" name="Int. J. Syst. Evol. Microbiol.">
        <title>Complete genome sequence of Corynebacterium casei LMG S-19264T (=DSM 44701T), isolated from a smear-ripened cheese.</title>
        <authorList>
            <consortium name="US DOE Joint Genome Institute (JGI-PGF)"/>
            <person name="Walter F."/>
            <person name="Albersmeier A."/>
            <person name="Kalinowski J."/>
            <person name="Ruckert C."/>
        </authorList>
    </citation>
    <scope>NUCLEOTIDE SEQUENCE</scope>
    <source>
        <strain evidence="1">JCM 19596</strain>
    </source>
</reference>
<evidence type="ECO:0000313" key="2">
    <source>
        <dbReference type="Proteomes" id="UP000607197"/>
    </source>
</evidence>
<dbReference type="AlphaFoldDB" id="A0A830F824"/>
<evidence type="ECO:0008006" key="3">
    <source>
        <dbReference type="Google" id="ProtNLM"/>
    </source>
</evidence>
<comment type="caution">
    <text evidence="1">The sequence shown here is derived from an EMBL/GenBank/DDBJ whole genome shotgun (WGS) entry which is preliminary data.</text>
</comment>
<accession>A0A830F824</accession>
<name>A0A830F824_9EURY</name>
<dbReference type="Gene3D" id="1.10.10.10">
    <property type="entry name" value="Winged helix-like DNA-binding domain superfamily/Winged helix DNA-binding domain"/>
    <property type="match status" value="1"/>
</dbReference>
<organism evidence="1 2">
    <name type="scientific">Halocalculus aciditolerans</name>
    <dbReference type="NCBI Taxonomy" id="1383812"/>
    <lineage>
        <taxon>Archaea</taxon>
        <taxon>Methanobacteriati</taxon>
        <taxon>Methanobacteriota</taxon>
        <taxon>Stenosarchaea group</taxon>
        <taxon>Halobacteria</taxon>
        <taxon>Halobacteriales</taxon>
        <taxon>Halobacteriaceae</taxon>
        <taxon>Halocalculus</taxon>
    </lineage>
</organism>
<dbReference type="Proteomes" id="UP000607197">
    <property type="component" value="Unassembled WGS sequence"/>
</dbReference>
<dbReference type="RefSeq" id="WP_188975211.1">
    <property type="nucleotide sequence ID" value="NZ_BMPG01000001.1"/>
</dbReference>
<reference evidence="1" key="2">
    <citation type="submission" date="2020-09" db="EMBL/GenBank/DDBJ databases">
        <authorList>
            <person name="Sun Q."/>
            <person name="Ohkuma M."/>
        </authorList>
    </citation>
    <scope>NUCLEOTIDE SEQUENCE</scope>
    <source>
        <strain evidence="1">JCM 19596</strain>
    </source>
</reference>
<keyword evidence="2" id="KW-1185">Reference proteome</keyword>
<dbReference type="OrthoDB" id="165520at2157"/>
<dbReference type="InterPro" id="IPR036388">
    <property type="entry name" value="WH-like_DNA-bd_sf"/>
</dbReference>
<proteinExistence type="predicted"/>
<sequence>MAEDAPDWEFKERDIVILRELARDPQISSRELTDVLDAEYDIDVSHVTVSESIRKMRDAGVFREAIIPNEDYFIFGLFEFKFNPEHFADEWHDAMTYIRDSKNTLLYFLSDGEYQWKSVMMFPSRNAESRWIHEFYKEHGKVVSNIRNSVMTNVLKFASEPELFDTLSETKRR</sequence>
<evidence type="ECO:0000313" key="1">
    <source>
        <dbReference type="EMBL" id="GGL48499.1"/>
    </source>
</evidence>